<dbReference type="Pfam" id="PF01202">
    <property type="entry name" value="SKI"/>
    <property type="match status" value="1"/>
</dbReference>
<dbReference type="Gene3D" id="3.40.50.300">
    <property type="entry name" value="P-loop containing nucleotide triphosphate hydrolases"/>
    <property type="match status" value="1"/>
</dbReference>
<keyword evidence="4" id="KW-0067">ATP-binding</keyword>
<evidence type="ECO:0000256" key="1">
    <source>
        <dbReference type="ARBA" id="ARBA00022679"/>
    </source>
</evidence>
<feature type="non-terminal residue" evidence="5">
    <location>
        <position position="129"/>
    </location>
</feature>
<organism evidence="5 6">
    <name type="scientific">Mycena albidolilacea</name>
    <dbReference type="NCBI Taxonomy" id="1033008"/>
    <lineage>
        <taxon>Eukaryota</taxon>
        <taxon>Fungi</taxon>
        <taxon>Dikarya</taxon>
        <taxon>Basidiomycota</taxon>
        <taxon>Agaricomycotina</taxon>
        <taxon>Agaricomycetes</taxon>
        <taxon>Agaricomycetidae</taxon>
        <taxon>Agaricales</taxon>
        <taxon>Marasmiineae</taxon>
        <taxon>Mycenaceae</taxon>
        <taxon>Mycena</taxon>
    </lineage>
</organism>
<evidence type="ECO:0000313" key="6">
    <source>
        <dbReference type="Proteomes" id="UP001218218"/>
    </source>
</evidence>
<dbReference type="InterPro" id="IPR027417">
    <property type="entry name" value="P-loop_NTPase"/>
</dbReference>
<dbReference type="GO" id="GO:0009423">
    <property type="term" value="P:chorismate biosynthetic process"/>
    <property type="evidence" value="ECO:0007669"/>
    <property type="project" value="TreeGrafter"/>
</dbReference>
<dbReference type="PANTHER" id="PTHR21090:SF5">
    <property type="entry name" value="PENTAFUNCTIONAL AROM POLYPEPTIDE"/>
    <property type="match status" value="1"/>
</dbReference>
<dbReference type="GO" id="GO:0003866">
    <property type="term" value="F:3-phosphoshikimate 1-carboxyvinyltransferase activity"/>
    <property type="evidence" value="ECO:0007669"/>
    <property type="project" value="TreeGrafter"/>
</dbReference>
<feature type="non-terminal residue" evidence="5">
    <location>
        <position position="1"/>
    </location>
</feature>
<proteinExistence type="predicted"/>
<sequence length="129" mass="14720">LRLVGKTTLATIAAKALGWELLDTDTVFENQHRTSIADFVASRGWDAFRQIESDILHDLLQTNLTCKVIACGGGVVELERNRSLLQSFRSHGLVIHVLREKDAVLTYIRESTHFPPYYHETAKEAWDRR</sequence>
<dbReference type="GO" id="GO:0005524">
    <property type="term" value="F:ATP binding"/>
    <property type="evidence" value="ECO:0007669"/>
    <property type="project" value="UniProtKB-KW"/>
</dbReference>
<keyword evidence="3 5" id="KW-0418">Kinase</keyword>
<evidence type="ECO:0000313" key="5">
    <source>
        <dbReference type="EMBL" id="KAJ7350382.1"/>
    </source>
</evidence>
<dbReference type="GO" id="GO:0016301">
    <property type="term" value="F:kinase activity"/>
    <property type="evidence" value="ECO:0007669"/>
    <property type="project" value="UniProtKB-KW"/>
</dbReference>
<dbReference type="AlphaFoldDB" id="A0AAD7A676"/>
<dbReference type="PROSITE" id="PS01128">
    <property type="entry name" value="SHIKIMATE_KINASE"/>
    <property type="match status" value="1"/>
</dbReference>
<protein>
    <submittedName>
        <fullName evidence="5">Shikimate kinase/Threonine synthase-like 1</fullName>
    </submittedName>
</protein>
<keyword evidence="2" id="KW-0547">Nucleotide-binding</keyword>
<dbReference type="SUPFAM" id="SSF52540">
    <property type="entry name" value="P-loop containing nucleoside triphosphate hydrolases"/>
    <property type="match status" value="1"/>
</dbReference>
<keyword evidence="6" id="KW-1185">Reference proteome</keyword>
<dbReference type="InterPro" id="IPR023000">
    <property type="entry name" value="Shikimate_kinase_CS"/>
</dbReference>
<dbReference type="InterPro" id="IPR031322">
    <property type="entry name" value="Shikimate/glucono_kinase"/>
</dbReference>
<accession>A0AAD7A676</accession>
<evidence type="ECO:0000256" key="3">
    <source>
        <dbReference type="ARBA" id="ARBA00022777"/>
    </source>
</evidence>
<reference evidence="5" key="1">
    <citation type="submission" date="2023-03" db="EMBL/GenBank/DDBJ databases">
        <title>Massive genome expansion in bonnet fungi (Mycena s.s.) driven by repeated elements and novel gene families across ecological guilds.</title>
        <authorList>
            <consortium name="Lawrence Berkeley National Laboratory"/>
            <person name="Harder C.B."/>
            <person name="Miyauchi S."/>
            <person name="Viragh M."/>
            <person name="Kuo A."/>
            <person name="Thoen E."/>
            <person name="Andreopoulos B."/>
            <person name="Lu D."/>
            <person name="Skrede I."/>
            <person name="Drula E."/>
            <person name="Henrissat B."/>
            <person name="Morin E."/>
            <person name="Kohler A."/>
            <person name="Barry K."/>
            <person name="LaButti K."/>
            <person name="Morin E."/>
            <person name="Salamov A."/>
            <person name="Lipzen A."/>
            <person name="Mereny Z."/>
            <person name="Hegedus B."/>
            <person name="Baldrian P."/>
            <person name="Stursova M."/>
            <person name="Weitz H."/>
            <person name="Taylor A."/>
            <person name="Grigoriev I.V."/>
            <person name="Nagy L.G."/>
            <person name="Martin F."/>
            <person name="Kauserud H."/>
        </authorList>
    </citation>
    <scope>NUCLEOTIDE SEQUENCE</scope>
    <source>
        <strain evidence="5">CBHHK002</strain>
    </source>
</reference>
<gene>
    <name evidence="5" type="ORF">DFH08DRAFT_672435</name>
</gene>
<dbReference type="Proteomes" id="UP001218218">
    <property type="component" value="Unassembled WGS sequence"/>
</dbReference>
<comment type="caution">
    <text evidence="5">The sequence shown here is derived from an EMBL/GenBank/DDBJ whole genome shotgun (WGS) entry which is preliminary data.</text>
</comment>
<dbReference type="EMBL" id="JARIHO010000014">
    <property type="protein sequence ID" value="KAJ7350382.1"/>
    <property type="molecule type" value="Genomic_DNA"/>
</dbReference>
<name>A0AAD7A676_9AGAR</name>
<evidence type="ECO:0000256" key="2">
    <source>
        <dbReference type="ARBA" id="ARBA00022741"/>
    </source>
</evidence>
<keyword evidence="1" id="KW-0808">Transferase</keyword>
<evidence type="ECO:0000256" key="4">
    <source>
        <dbReference type="ARBA" id="ARBA00022840"/>
    </source>
</evidence>
<dbReference type="PANTHER" id="PTHR21090">
    <property type="entry name" value="AROM/DEHYDROQUINATE SYNTHASE"/>
    <property type="match status" value="1"/>
</dbReference>